<keyword evidence="3" id="KW-1185">Reference proteome</keyword>
<dbReference type="EMBL" id="CP028918">
    <property type="protein sequence ID" value="AWB47803.1"/>
    <property type="molecule type" value="Genomic_DNA"/>
</dbReference>
<organism evidence="2 3">
    <name type="scientific">Paragemmobacter aquarius</name>
    <dbReference type="NCBI Taxonomy" id="2169400"/>
    <lineage>
        <taxon>Bacteria</taxon>
        <taxon>Pseudomonadati</taxon>
        <taxon>Pseudomonadota</taxon>
        <taxon>Alphaproteobacteria</taxon>
        <taxon>Rhodobacterales</taxon>
        <taxon>Paracoccaceae</taxon>
        <taxon>Paragemmobacter</taxon>
    </lineage>
</organism>
<name>A0A2S0UJ07_9RHOB</name>
<dbReference type="RefSeq" id="WP_108434628.1">
    <property type="nucleotide sequence ID" value="NZ_CP028918.1"/>
</dbReference>
<reference evidence="2 3" key="1">
    <citation type="submission" date="2018-04" db="EMBL/GenBank/DDBJ databases">
        <title>Genome sequencing of Gemmobacter.</title>
        <authorList>
            <person name="Yi H."/>
            <person name="Baek M.-G."/>
        </authorList>
    </citation>
    <scope>NUCLEOTIDE SEQUENCE [LARGE SCALE GENOMIC DNA]</scope>
    <source>
        <strain evidence="2 3">HYN0069</strain>
    </source>
</reference>
<proteinExistence type="predicted"/>
<protein>
    <recommendedName>
        <fullName evidence="1">Glycosyl transferase family 25 domain-containing protein</fullName>
    </recommendedName>
</protein>
<gene>
    <name evidence="2" type="ORF">HYN69_04120</name>
</gene>
<accession>A0A2S0UJ07</accession>
<dbReference type="Pfam" id="PF01755">
    <property type="entry name" value="Glyco_transf_25"/>
    <property type="match status" value="1"/>
</dbReference>
<feature type="domain" description="Glycosyl transferase family 25" evidence="1">
    <location>
        <begin position="2"/>
        <end position="179"/>
    </location>
</feature>
<dbReference type="KEGG" id="geh:HYN69_04120"/>
<dbReference type="Proteomes" id="UP000244496">
    <property type="component" value="Chromosome"/>
</dbReference>
<evidence type="ECO:0000313" key="2">
    <source>
        <dbReference type="EMBL" id="AWB47803.1"/>
    </source>
</evidence>
<dbReference type="InterPro" id="IPR002654">
    <property type="entry name" value="Glyco_trans_25"/>
</dbReference>
<evidence type="ECO:0000259" key="1">
    <source>
        <dbReference type="Pfam" id="PF01755"/>
    </source>
</evidence>
<dbReference type="AlphaFoldDB" id="A0A2S0UJ07"/>
<dbReference type="CDD" id="cd06532">
    <property type="entry name" value="Glyco_transf_25"/>
    <property type="match status" value="1"/>
</dbReference>
<evidence type="ECO:0000313" key="3">
    <source>
        <dbReference type="Proteomes" id="UP000244496"/>
    </source>
</evidence>
<dbReference type="OrthoDB" id="259382at2"/>
<sequence length="272" mass="30792">MDVFVINLDRSPDRWQDLRRRASAAGFHPIRFRATDGHALPPAEIARLRALQSGRYPALAAAELGCLLSHRALWQAHLTSARDWALILEDDAHFAGLAPLLTDSDWIPADADIVKCEAFPEKARLGPTCETTCATTRAGVTLARLKGRYHGTAGYFLSRRGAAKLLALSQTRIEAVDRLVFDLALRGRDRCRIYQTNPAPVIQDMFLRSAERRGFASTLESERTPKPASRRWQRLRRSLDLRRLAPILCRLTSRDRIKRVRYRADPTETRNT</sequence>